<dbReference type="Gene3D" id="3.30.420.10">
    <property type="entry name" value="Ribonuclease H-like superfamily/Ribonuclease H"/>
    <property type="match status" value="1"/>
</dbReference>
<dbReference type="GO" id="GO:0003676">
    <property type="term" value="F:nucleic acid binding"/>
    <property type="evidence" value="ECO:0007669"/>
    <property type="project" value="InterPro"/>
</dbReference>
<dbReference type="AlphaFoldDB" id="A0AAV3RMS7"/>
<accession>A0AAV3RMS7</accession>
<name>A0AAV3RMS7_LITER</name>
<dbReference type="PANTHER" id="PTHR45835:SF99">
    <property type="entry name" value="CHROMO DOMAIN-CONTAINING PROTEIN-RELATED"/>
    <property type="match status" value="1"/>
</dbReference>
<keyword evidence="2" id="KW-1185">Reference proteome</keyword>
<dbReference type="InterPro" id="IPR036397">
    <property type="entry name" value="RNaseH_sf"/>
</dbReference>
<sequence>MSSHKPQDWSKWLPMVEFWYNSNYHSSLKMSTFQAFYGYKPPVISTSLYLKNIHTEVVDQLEERRRIASLMKESLSQAQSRMKSVDAMESFLSKRSNIWEYYQYIWKKFPAIIGVKKAVREWECHGKKSKC</sequence>
<dbReference type="PANTHER" id="PTHR45835">
    <property type="entry name" value="YALI0A06105P"/>
    <property type="match status" value="1"/>
</dbReference>
<gene>
    <name evidence="1" type="ORF">LIER_29635</name>
</gene>
<dbReference type="EMBL" id="BAABME010010267">
    <property type="protein sequence ID" value="GAA0176954.1"/>
    <property type="molecule type" value="Genomic_DNA"/>
</dbReference>
<comment type="caution">
    <text evidence="1">The sequence shown here is derived from an EMBL/GenBank/DDBJ whole genome shotgun (WGS) entry which is preliminary data.</text>
</comment>
<evidence type="ECO:0000313" key="2">
    <source>
        <dbReference type="Proteomes" id="UP001454036"/>
    </source>
</evidence>
<protein>
    <submittedName>
        <fullName evidence="1">Uncharacterized protein</fullName>
    </submittedName>
</protein>
<evidence type="ECO:0000313" key="1">
    <source>
        <dbReference type="EMBL" id="GAA0176954.1"/>
    </source>
</evidence>
<proteinExistence type="predicted"/>
<organism evidence="1 2">
    <name type="scientific">Lithospermum erythrorhizon</name>
    <name type="common">Purple gromwell</name>
    <name type="synonym">Lithospermum officinale var. erythrorhizon</name>
    <dbReference type="NCBI Taxonomy" id="34254"/>
    <lineage>
        <taxon>Eukaryota</taxon>
        <taxon>Viridiplantae</taxon>
        <taxon>Streptophyta</taxon>
        <taxon>Embryophyta</taxon>
        <taxon>Tracheophyta</taxon>
        <taxon>Spermatophyta</taxon>
        <taxon>Magnoliopsida</taxon>
        <taxon>eudicotyledons</taxon>
        <taxon>Gunneridae</taxon>
        <taxon>Pentapetalae</taxon>
        <taxon>asterids</taxon>
        <taxon>lamiids</taxon>
        <taxon>Boraginales</taxon>
        <taxon>Boraginaceae</taxon>
        <taxon>Boraginoideae</taxon>
        <taxon>Lithospermeae</taxon>
        <taxon>Lithospermum</taxon>
    </lineage>
</organism>
<reference evidence="1 2" key="1">
    <citation type="submission" date="2024-01" db="EMBL/GenBank/DDBJ databases">
        <title>The complete chloroplast genome sequence of Lithospermum erythrorhizon: insights into the phylogenetic relationship among Boraginaceae species and the maternal lineages of purple gromwells.</title>
        <authorList>
            <person name="Okada T."/>
            <person name="Watanabe K."/>
        </authorList>
    </citation>
    <scope>NUCLEOTIDE SEQUENCE [LARGE SCALE GENOMIC DNA]</scope>
</reference>
<dbReference type="Proteomes" id="UP001454036">
    <property type="component" value="Unassembled WGS sequence"/>
</dbReference>